<name>A0AAV4ZTE0_9HYPH</name>
<dbReference type="Pfam" id="PF03466">
    <property type="entry name" value="LysR_substrate"/>
    <property type="match status" value="1"/>
</dbReference>
<dbReference type="InterPro" id="IPR005119">
    <property type="entry name" value="LysR_subst-bd"/>
</dbReference>
<dbReference type="PRINTS" id="PR00039">
    <property type="entry name" value="HTHLYSR"/>
</dbReference>
<dbReference type="PROSITE" id="PS50931">
    <property type="entry name" value="HTH_LYSR"/>
    <property type="match status" value="1"/>
</dbReference>
<dbReference type="GO" id="GO:0043565">
    <property type="term" value="F:sequence-specific DNA binding"/>
    <property type="evidence" value="ECO:0007669"/>
    <property type="project" value="TreeGrafter"/>
</dbReference>
<dbReference type="PANTHER" id="PTHR30427:SF1">
    <property type="entry name" value="TRANSCRIPTIONAL ACTIVATOR PROTEIN LYSR"/>
    <property type="match status" value="1"/>
</dbReference>
<dbReference type="GO" id="GO:0010628">
    <property type="term" value="P:positive regulation of gene expression"/>
    <property type="evidence" value="ECO:0007669"/>
    <property type="project" value="TreeGrafter"/>
</dbReference>
<gene>
    <name evidence="6" type="primary">occR</name>
    <name evidence="6" type="ORF">BHAOGJBA_4929</name>
</gene>
<keyword evidence="7" id="KW-1185">Reference proteome</keyword>
<proteinExistence type="inferred from homology"/>
<evidence type="ECO:0000259" key="5">
    <source>
        <dbReference type="PROSITE" id="PS50931"/>
    </source>
</evidence>
<dbReference type="CDD" id="cd08415">
    <property type="entry name" value="PBP2_LysR_opines_like"/>
    <property type="match status" value="1"/>
</dbReference>
<evidence type="ECO:0000256" key="4">
    <source>
        <dbReference type="ARBA" id="ARBA00023163"/>
    </source>
</evidence>
<accession>A0AAV4ZTE0</accession>
<evidence type="ECO:0000256" key="2">
    <source>
        <dbReference type="ARBA" id="ARBA00023015"/>
    </source>
</evidence>
<dbReference type="InterPro" id="IPR036390">
    <property type="entry name" value="WH_DNA-bd_sf"/>
</dbReference>
<evidence type="ECO:0000256" key="3">
    <source>
        <dbReference type="ARBA" id="ARBA00023125"/>
    </source>
</evidence>
<dbReference type="Gene3D" id="1.10.10.10">
    <property type="entry name" value="Winged helix-like DNA-binding domain superfamily/Winged helix DNA-binding domain"/>
    <property type="match status" value="1"/>
</dbReference>
<keyword evidence="3" id="KW-0238">DNA-binding</keyword>
<comment type="caution">
    <text evidence="6">The sequence shown here is derived from an EMBL/GenBank/DDBJ whole genome shotgun (WGS) entry which is preliminary data.</text>
</comment>
<keyword evidence="4" id="KW-0804">Transcription</keyword>
<feature type="domain" description="HTH lysR-type" evidence="5">
    <location>
        <begin position="2"/>
        <end position="59"/>
    </location>
</feature>
<evidence type="ECO:0000313" key="7">
    <source>
        <dbReference type="Proteomes" id="UP001055247"/>
    </source>
</evidence>
<sequence>MMNPAHIDLFRAVLRYGGMSRAAAALGIGQPHVSRAVAQLEADLGFPLFLRGHGSALPTREGEAFAREVERSWAGLDHLRDAARQIRETGTGPLRVACQPALAGGLLPRAVRRLCAESPGARVAVHVPSPDTIWSWVASGRCDLGLARPRAGIAGVTAEPFLAVDAVCVLPRRHTLAGRRTITVQDLAGEPLIAGAAGAFQQAVEERFARAGLAPRFVHTAQYTLARCGLVAEGLGLAVVDPLAARALGGLPVVLRPFGPALSIVTMLLRPAGRPPERLAERLVALLEAERDAPGTRA</sequence>
<dbReference type="Proteomes" id="UP001055247">
    <property type="component" value="Unassembled WGS sequence"/>
</dbReference>
<dbReference type="GO" id="GO:0009089">
    <property type="term" value="P:lysine biosynthetic process via diaminopimelate"/>
    <property type="evidence" value="ECO:0007669"/>
    <property type="project" value="TreeGrafter"/>
</dbReference>
<dbReference type="Gene3D" id="3.40.190.290">
    <property type="match status" value="1"/>
</dbReference>
<dbReference type="InterPro" id="IPR036388">
    <property type="entry name" value="WH-like_DNA-bd_sf"/>
</dbReference>
<dbReference type="Pfam" id="PF00126">
    <property type="entry name" value="HTH_1"/>
    <property type="match status" value="1"/>
</dbReference>
<reference evidence="6" key="2">
    <citation type="submission" date="2021-08" db="EMBL/GenBank/DDBJ databases">
        <authorList>
            <person name="Tani A."/>
            <person name="Ola A."/>
            <person name="Ogura Y."/>
            <person name="Katsura K."/>
            <person name="Hayashi T."/>
        </authorList>
    </citation>
    <scope>NUCLEOTIDE SEQUENCE</scope>
    <source>
        <strain evidence="6">DSM 16372</strain>
    </source>
</reference>
<dbReference type="InterPro" id="IPR000847">
    <property type="entry name" value="LysR_HTH_N"/>
</dbReference>
<dbReference type="EMBL" id="BPQO01000026">
    <property type="protein sequence ID" value="GJD91381.1"/>
    <property type="molecule type" value="Genomic_DNA"/>
</dbReference>
<reference evidence="6" key="1">
    <citation type="journal article" date="2016" name="Front. Microbiol.">
        <title>Genome Sequence of the Piezophilic, Mesophilic Sulfate-Reducing Bacterium Desulfovibrio indicus J2T.</title>
        <authorList>
            <person name="Cao J."/>
            <person name="Maignien L."/>
            <person name="Shao Z."/>
            <person name="Alain K."/>
            <person name="Jebbar M."/>
        </authorList>
    </citation>
    <scope>NUCLEOTIDE SEQUENCE</scope>
    <source>
        <strain evidence="6">DSM 16372</strain>
    </source>
</reference>
<dbReference type="GO" id="GO:0003700">
    <property type="term" value="F:DNA-binding transcription factor activity"/>
    <property type="evidence" value="ECO:0007669"/>
    <property type="project" value="InterPro"/>
</dbReference>
<dbReference type="AlphaFoldDB" id="A0AAV4ZTE0"/>
<comment type="similarity">
    <text evidence="1">Belongs to the LysR transcriptional regulatory family.</text>
</comment>
<dbReference type="PANTHER" id="PTHR30427">
    <property type="entry name" value="TRANSCRIPTIONAL ACTIVATOR PROTEIN LYSR"/>
    <property type="match status" value="1"/>
</dbReference>
<dbReference type="RefSeq" id="WP_066922079.1">
    <property type="nucleotide sequence ID" value="NZ_BPQO01000026.1"/>
</dbReference>
<dbReference type="InterPro" id="IPR037424">
    <property type="entry name" value="NocR_PBP2"/>
</dbReference>
<dbReference type="SUPFAM" id="SSF46785">
    <property type="entry name" value="Winged helix' DNA-binding domain"/>
    <property type="match status" value="1"/>
</dbReference>
<protein>
    <submittedName>
        <fullName evidence="6">Octopine catabolism/uptake operon regulatory protein OccR</fullName>
    </submittedName>
</protein>
<keyword evidence="2" id="KW-0805">Transcription regulation</keyword>
<dbReference type="SUPFAM" id="SSF53850">
    <property type="entry name" value="Periplasmic binding protein-like II"/>
    <property type="match status" value="1"/>
</dbReference>
<evidence type="ECO:0000256" key="1">
    <source>
        <dbReference type="ARBA" id="ARBA00009437"/>
    </source>
</evidence>
<organism evidence="6 7">
    <name type="scientific">Methylobacterium hispanicum</name>
    <dbReference type="NCBI Taxonomy" id="270350"/>
    <lineage>
        <taxon>Bacteria</taxon>
        <taxon>Pseudomonadati</taxon>
        <taxon>Pseudomonadota</taxon>
        <taxon>Alphaproteobacteria</taxon>
        <taxon>Hyphomicrobiales</taxon>
        <taxon>Methylobacteriaceae</taxon>
        <taxon>Methylobacterium</taxon>
    </lineage>
</organism>
<evidence type="ECO:0000313" key="6">
    <source>
        <dbReference type="EMBL" id="GJD91381.1"/>
    </source>
</evidence>